<organism evidence="1 2">
    <name type="scientific">Sphingobium lignivorans</name>
    <dbReference type="NCBI Taxonomy" id="2735886"/>
    <lineage>
        <taxon>Bacteria</taxon>
        <taxon>Pseudomonadati</taxon>
        <taxon>Pseudomonadota</taxon>
        <taxon>Alphaproteobacteria</taxon>
        <taxon>Sphingomonadales</taxon>
        <taxon>Sphingomonadaceae</taxon>
        <taxon>Sphingobium</taxon>
    </lineage>
</organism>
<sequence>MTDCSEEATALFTRFAERHRLTYSVETDVPIEVLWRFPIQNGLSLPITLGLQNCDELNFGVEHFWSFFPFEESASFFEDVLDAWVAGQARIVPIALGGRALQRLDGGRWKTIYRANCLLPVPRNPKRTITNDRSRQL</sequence>
<keyword evidence="2" id="KW-1185">Reference proteome</keyword>
<dbReference type="Proteomes" id="UP001138540">
    <property type="component" value="Unassembled WGS sequence"/>
</dbReference>
<gene>
    <name evidence="1" type="ORF">HNP60_003167</name>
</gene>
<comment type="caution">
    <text evidence="1">The sequence shown here is derived from an EMBL/GenBank/DDBJ whole genome shotgun (WGS) entry which is preliminary data.</text>
</comment>
<reference evidence="1 2" key="1">
    <citation type="submission" date="2020-08" db="EMBL/GenBank/DDBJ databases">
        <title>Exploring microbial biodiversity for novel pathways involved in the catabolism of aromatic compounds derived from lignin.</title>
        <authorList>
            <person name="Elkins J."/>
        </authorList>
    </citation>
    <scope>NUCLEOTIDE SEQUENCE [LARGE SCALE GENOMIC DNA]</scope>
    <source>
        <strain evidence="1 2">B1D3A</strain>
    </source>
</reference>
<protein>
    <submittedName>
        <fullName evidence="1">Uncharacterized protein</fullName>
    </submittedName>
</protein>
<proteinExistence type="predicted"/>
<accession>A0ABR6NIT6</accession>
<evidence type="ECO:0000313" key="2">
    <source>
        <dbReference type="Proteomes" id="UP001138540"/>
    </source>
</evidence>
<dbReference type="EMBL" id="JACHKA010000001">
    <property type="protein sequence ID" value="MBB5987193.1"/>
    <property type="molecule type" value="Genomic_DNA"/>
</dbReference>
<name>A0ABR6NIT6_9SPHN</name>
<evidence type="ECO:0000313" key="1">
    <source>
        <dbReference type="EMBL" id="MBB5987193.1"/>
    </source>
</evidence>